<evidence type="ECO:0000256" key="1">
    <source>
        <dbReference type="SAM" id="MobiDB-lite"/>
    </source>
</evidence>
<protein>
    <recommendedName>
        <fullName evidence="2">Reverse transcriptase zinc-binding domain-containing protein</fullName>
    </recommendedName>
</protein>
<dbReference type="CDD" id="cd01650">
    <property type="entry name" value="RT_nLTR_like"/>
    <property type="match status" value="1"/>
</dbReference>
<evidence type="ECO:0000259" key="2">
    <source>
        <dbReference type="Pfam" id="PF13966"/>
    </source>
</evidence>
<name>A0A2N9EJA9_FAGSY</name>
<feature type="region of interest" description="Disordered" evidence="1">
    <location>
        <begin position="334"/>
        <end position="367"/>
    </location>
</feature>
<evidence type="ECO:0000313" key="3">
    <source>
        <dbReference type="EMBL" id="SPC74730.1"/>
    </source>
</evidence>
<dbReference type="Gene3D" id="2.40.70.10">
    <property type="entry name" value="Acid Proteases"/>
    <property type="match status" value="1"/>
</dbReference>
<dbReference type="PANTHER" id="PTHR33116">
    <property type="entry name" value="REVERSE TRANSCRIPTASE ZINC-BINDING DOMAIN-CONTAINING PROTEIN-RELATED-RELATED"/>
    <property type="match status" value="1"/>
</dbReference>
<dbReference type="PANTHER" id="PTHR33116:SF78">
    <property type="entry name" value="OS12G0587133 PROTEIN"/>
    <property type="match status" value="1"/>
</dbReference>
<gene>
    <name evidence="3" type="ORF">FSB_LOCUS2612</name>
</gene>
<dbReference type="InterPro" id="IPR021109">
    <property type="entry name" value="Peptidase_aspartic_dom_sf"/>
</dbReference>
<dbReference type="Pfam" id="PF13966">
    <property type="entry name" value="zf-RVT"/>
    <property type="match status" value="1"/>
</dbReference>
<sequence>MVDHDEVNQGENEHNNVVPIRALRDYLQRTRANTPSCIVFHNVVGNFEMKSDVIQLLPKFHGLDSENPYLHLKEFDEFVEMMCNDEFMSKSPDDAWDYFDLLAENAQVWETINTIEREKPRPSSKGGLYHFKGEDDVNSRIAKLTRKVEAIELGKTESKTPTYFESSCGICETNSHLTKDCPTISTFQEVLHEQANVANAYKRPFNSPYSETYNYNWQNHPNFSWRNGSSINESHRSSSHAPYVPPHKKSLGDTLQVFIKGQTQINQVVMQDIQELKNSVSQIESKLSVREKGAFPAQPQTNPKTQFVVNEVQNPHIEHVKAITTLRSGKVIEKDIPKKVLPSEENQETKDDDRPNDKEHKEDEERVYKPVAPFPQTLLAHKKKETNQDILNVFRHVKVNIPLLDAIQQIPSYAKYLKDLCTVKRKHHVQKKAFLTEQVSAILQHNTLVKYKDLGCPTISCIVGNFNIDRALLDLVASVNLLPYSVYEQLGLGELKHTKVVLQLADRSIRKPRGTVEDVLVKIHKFYFPVDFIVLDTQPISHASTSIPVILGCPFLATSNALINSRSGVLKLSFGNMTVELNIFNTCNQLKDEEDMNDVDLIETIDSYDKNSKTSCTDSLFELAQEMEASNRKLELPPVEFNSIAIEPKETFPEGSLSSSEIDPRGTYLLELENLAHLDETSWRQKSRVQWLKEGDNNTKFFHKIVNSNRRCNYMEKIEMEGTTYHTDYDIRDKTLTEALLDSRFEREEIIQVVKDLQRNKSLGLNGFNMAFFQKCWSVAESDVLRFFEEVYDHGTFAHSLNATFVTLIPKKCNASNIRDFRPISLVGSVYKILAKVLANRLKRVLGGLVSESQNAFMGGRQTPDSVLIANECLDSRLMSHLPGVVCKLDIEKAYDHAGSAMVSGLSISHLLFADDTIVFCDADRDQLLHLRMVLACFEAMTGLGVNMGKSELAPVGEVSNVDQLAEILCCRVGGLPMSYLGMPLGASFKASSVWNPILENIERKLAGWKKLYLSKGGRLILLKSTLSSLPTYYLSLFTIPKHVVERIEKLQRNFLWGGLGDGFKHHLVGWNTVCRPIANGGLGIRKVAVTNRALLGKWLWRFGREGNHLWRKVIVAKYGLEGGGWSSLMPRGSHGCGLWKGIMMGRDPFFHHVKLVPGQGDRIRFWHDSWSGEGGVRVWNLSFIRDFNDWEMDEAIWRVKAPRRVAFFVWTAAWGKILTCDNLMRRGYSLAGWCCMCRNGWETGDHLLIHCALASDLWSAALRGVFDAPEVDNGESNDHMEANDAFQQETITDVVPIDIEDNVQYCRDDVEPEVIREDKIMAKHKEDDENEEHDIADDDMDLDMDYDILARIKDNQEKMNALGLKQLTPIIRKSSLLKYANAKRKRIIVERIIVEVDDDDYVPSIGGDDNDDESSSSSIHEVIEMLDSEGDSLAPHILEGDSPAPHILEEDSPAPQIHGAVVLSTNTPSSSVVASASKRTRSLTHSIEVQTLVDKEGKLPIPFPQDYCAPVGKNACKLSS</sequence>
<dbReference type="InterPro" id="IPR026960">
    <property type="entry name" value="RVT-Znf"/>
</dbReference>
<proteinExistence type="predicted"/>
<organism evidence="3">
    <name type="scientific">Fagus sylvatica</name>
    <name type="common">Beechnut</name>
    <dbReference type="NCBI Taxonomy" id="28930"/>
    <lineage>
        <taxon>Eukaryota</taxon>
        <taxon>Viridiplantae</taxon>
        <taxon>Streptophyta</taxon>
        <taxon>Embryophyta</taxon>
        <taxon>Tracheophyta</taxon>
        <taxon>Spermatophyta</taxon>
        <taxon>Magnoliopsida</taxon>
        <taxon>eudicotyledons</taxon>
        <taxon>Gunneridae</taxon>
        <taxon>Pentapetalae</taxon>
        <taxon>rosids</taxon>
        <taxon>fabids</taxon>
        <taxon>Fagales</taxon>
        <taxon>Fagaceae</taxon>
        <taxon>Fagus</taxon>
    </lineage>
</organism>
<dbReference type="CDD" id="cd00303">
    <property type="entry name" value="retropepsin_like"/>
    <property type="match status" value="1"/>
</dbReference>
<reference evidence="3" key="1">
    <citation type="submission" date="2018-02" db="EMBL/GenBank/DDBJ databases">
        <authorList>
            <person name="Cohen D.B."/>
            <person name="Kent A.D."/>
        </authorList>
    </citation>
    <scope>NUCLEOTIDE SEQUENCE</scope>
</reference>
<feature type="region of interest" description="Disordered" evidence="1">
    <location>
        <begin position="228"/>
        <end position="247"/>
    </location>
</feature>
<feature type="domain" description="Reverse transcriptase zinc-binding" evidence="2">
    <location>
        <begin position="1179"/>
        <end position="1259"/>
    </location>
</feature>
<accession>A0A2N9EJA9</accession>
<dbReference type="EMBL" id="OIVN01000123">
    <property type="protein sequence ID" value="SPC74730.1"/>
    <property type="molecule type" value="Genomic_DNA"/>
</dbReference>